<sequence length="151" mass="17627">MNLKALIDKKNIILNLNIESKKRLMEFIANRLAVSYPEIDEDSVLSSIYRRERIGNTYIGKNIYIPHCRVKNLDTTKIIIVTLKKGYHDDSIDEDIKMAIGVFFPDNISEIHIELLKQLALFLKTDRTQRYFEQVKTVDDLYKLITSTYNG</sequence>
<dbReference type="Proteomes" id="UP000184222">
    <property type="component" value="Chromosome"/>
</dbReference>
<feature type="domain" description="PTS EIIA type-2" evidence="1">
    <location>
        <begin position="5"/>
        <end position="148"/>
    </location>
</feature>
<name>A0A1L4BRI2_9GAMM</name>
<dbReference type="SUPFAM" id="SSF55804">
    <property type="entry name" value="Phoshotransferase/anion transport protein"/>
    <property type="match status" value="1"/>
</dbReference>
<dbReference type="EMBL" id="CP016796">
    <property type="protein sequence ID" value="API86449.1"/>
    <property type="molecule type" value="Genomic_DNA"/>
</dbReference>
<gene>
    <name evidence="2" type="ORF">F7310_03385</name>
</gene>
<accession>A0A1L4BRI2</accession>
<dbReference type="PROSITE" id="PS51094">
    <property type="entry name" value="PTS_EIIA_TYPE_2"/>
    <property type="match status" value="1"/>
</dbReference>
<dbReference type="KEGG" id="frx:F7310_03385"/>
<keyword evidence="3" id="KW-1185">Reference proteome</keyword>
<evidence type="ECO:0000259" key="1">
    <source>
        <dbReference type="PROSITE" id="PS51094"/>
    </source>
</evidence>
<organism evidence="2 3">
    <name type="scientific">Francisella uliginis</name>
    <dbReference type="NCBI Taxonomy" id="573570"/>
    <lineage>
        <taxon>Bacteria</taxon>
        <taxon>Pseudomonadati</taxon>
        <taxon>Pseudomonadota</taxon>
        <taxon>Gammaproteobacteria</taxon>
        <taxon>Thiotrichales</taxon>
        <taxon>Francisellaceae</taxon>
        <taxon>Francisella</taxon>
    </lineage>
</organism>
<dbReference type="STRING" id="573570.F7310_03385"/>
<dbReference type="AlphaFoldDB" id="A0A1L4BRI2"/>
<dbReference type="OrthoDB" id="95460at2"/>
<reference evidence="2 3" key="1">
    <citation type="journal article" date="2016" name="Appl. Environ. Microbiol.">
        <title>Whole genome relationships among Francisella bacteria of diverse origin define new species and provide specific regions for detection.</title>
        <authorList>
            <person name="Challacombe J.F."/>
            <person name="Petersen J.M."/>
            <person name="Gallegos-Graves V."/>
            <person name="Hodge D."/>
            <person name="Pillai S."/>
            <person name="Kuske C.R."/>
        </authorList>
    </citation>
    <scope>NUCLEOTIDE SEQUENCE [LARGE SCALE GENOMIC DNA]</scope>
    <source>
        <strain evidence="3">TX07-7310</strain>
    </source>
</reference>
<dbReference type="InterPro" id="IPR016152">
    <property type="entry name" value="PTrfase/Anion_transptr"/>
</dbReference>
<dbReference type="Gene3D" id="3.40.930.10">
    <property type="entry name" value="Mannitol-specific EII, Chain A"/>
    <property type="match status" value="1"/>
</dbReference>
<proteinExistence type="predicted"/>
<dbReference type="Pfam" id="PF00359">
    <property type="entry name" value="PTS_EIIA_2"/>
    <property type="match status" value="1"/>
</dbReference>
<dbReference type="InterPro" id="IPR002178">
    <property type="entry name" value="PTS_EIIA_type-2_dom"/>
</dbReference>
<dbReference type="InterPro" id="IPR051541">
    <property type="entry name" value="PTS_SugarTrans_NitroReg"/>
</dbReference>
<evidence type="ECO:0000313" key="2">
    <source>
        <dbReference type="EMBL" id="API86449.1"/>
    </source>
</evidence>
<evidence type="ECO:0000313" key="3">
    <source>
        <dbReference type="Proteomes" id="UP000184222"/>
    </source>
</evidence>
<dbReference type="PANTHER" id="PTHR47738">
    <property type="entry name" value="PTS SYSTEM FRUCTOSE-LIKE EIIA COMPONENT-RELATED"/>
    <property type="match status" value="1"/>
</dbReference>
<dbReference type="RefSeq" id="WP_072711776.1">
    <property type="nucleotide sequence ID" value="NZ_CP016796.1"/>
</dbReference>
<protein>
    <submittedName>
        <fullName evidence="2">PTS N-acetyl-D-glucosamine transporter</fullName>
    </submittedName>
</protein>